<dbReference type="InterPro" id="IPR001537">
    <property type="entry name" value="SpoU_MeTrfase"/>
</dbReference>
<evidence type="ECO:0000259" key="3">
    <source>
        <dbReference type="Pfam" id="PF00588"/>
    </source>
</evidence>
<evidence type="ECO:0000256" key="2">
    <source>
        <dbReference type="ARBA" id="ARBA00022679"/>
    </source>
</evidence>
<dbReference type="PANTHER" id="PTHR43191:SF2">
    <property type="entry name" value="RRNA METHYLTRANSFERASE 3, MITOCHONDRIAL"/>
    <property type="match status" value="1"/>
</dbReference>
<dbReference type="InterPro" id="IPR029026">
    <property type="entry name" value="tRNA_m1G_MTases_N"/>
</dbReference>
<dbReference type="RefSeq" id="WP_212826202.1">
    <property type="nucleotide sequence ID" value="NZ_AP023359.1"/>
</dbReference>
<feature type="domain" description="tRNA/rRNA methyltransferase SpoU type" evidence="3">
    <location>
        <begin position="59"/>
        <end position="195"/>
    </location>
</feature>
<dbReference type="CDD" id="cd18096">
    <property type="entry name" value="SpoU-like"/>
    <property type="match status" value="1"/>
</dbReference>
<dbReference type="GO" id="GO:0032259">
    <property type="term" value="P:methylation"/>
    <property type="evidence" value="ECO:0007669"/>
    <property type="project" value="UniProtKB-KW"/>
</dbReference>
<keyword evidence="1 4" id="KW-0489">Methyltransferase</keyword>
<organism evidence="4 5">
    <name type="scientific">Polymorphospora rubra</name>
    <dbReference type="NCBI Taxonomy" id="338584"/>
    <lineage>
        <taxon>Bacteria</taxon>
        <taxon>Bacillati</taxon>
        <taxon>Actinomycetota</taxon>
        <taxon>Actinomycetes</taxon>
        <taxon>Micromonosporales</taxon>
        <taxon>Micromonosporaceae</taxon>
        <taxon>Polymorphospora</taxon>
    </lineage>
</organism>
<dbReference type="KEGG" id="pry:Prubr_32470"/>
<dbReference type="Proteomes" id="UP000680866">
    <property type="component" value="Chromosome"/>
</dbReference>
<name>A0A810MYI9_9ACTN</name>
<evidence type="ECO:0000313" key="4">
    <source>
        <dbReference type="EMBL" id="BCJ66226.1"/>
    </source>
</evidence>
<dbReference type="GO" id="GO:0008173">
    <property type="term" value="F:RNA methyltransferase activity"/>
    <property type="evidence" value="ECO:0007669"/>
    <property type="project" value="InterPro"/>
</dbReference>
<dbReference type="SUPFAM" id="SSF75217">
    <property type="entry name" value="alpha/beta knot"/>
    <property type="match status" value="1"/>
</dbReference>
<dbReference type="InterPro" id="IPR051259">
    <property type="entry name" value="rRNA_Methyltransferase"/>
</dbReference>
<dbReference type="GO" id="GO:0003723">
    <property type="term" value="F:RNA binding"/>
    <property type="evidence" value="ECO:0007669"/>
    <property type="project" value="InterPro"/>
</dbReference>
<dbReference type="InterPro" id="IPR029028">
    <property type="entry name" value="Alpha/beta_knot_MTases"/>
</dbReference>
<dbReference type="Pfam" id="PF00588">
    <property type="entry name" value="SpoU_methylase"/>
    <property type="match status" value="1"/>
</dbReference>
<dbReference type="PANTHER" id="PTHR43191">
    <property type="entry name" value="RRNA METHYLTRANSFERASE 3"/>
    <property type="match status" value="1"/>
</dbReference>
<evidence type="ECO:0000313" key="5">
    <source>
        <dbReference type="Proteomes" id="UP000680866"/>
    </source>
</evidence>
<evidence type="ECO:0000256" key="1">
    <source>
        <dbReference type="ARBA" id="ARBA00022603"/>
    </source>
</evidence>
<protein>
    <submittedName>
        <fullName evidence="4">Putative RNA methyltransferase</fullName>
    </submittedName>
</protein>
<accession>A0A810MYI9</accession>
<sequence>MGGDELEVGVGPWVGDRPTDPRYDPELLASGDRRNVVDRYRYWRLEAVVADLDRRRHDFHVAIENWQHDFNIGTVVRNANAFLAAQVHVVGRRRWNRRGAMVTDRYQHVRHHETVDQLTAWARENDLVMVGIDNLPGARPLESATLPRRCVLLFGQEGPGLSDAARAGCEQMFSIAQYGSTRSINAGVASGIAMHAWIRSHAGPPPD</sequence>
<dbReference type="Gene3D" id="3.40.1280.10">
    <property type="match status" value="1"/>
</dbReference>
<dbReference type="EMBL" id="AP023359">
    <property type="protein sequence ID" value="BCJ66226.1"/>
    <property type="molecule type" value="Genomic_DNA"/>
</dbReference>
<gene>
    <name evidence="4" type="ORF">Prubr_32470</name>
</gene>
<proteinExistence type="predicted"/>
<keyword evidence="2" id="KW-0808">Transferase</keyword>
<dbReference type="GO" id="GO:0006396">
    <property type="term" value="P:RNA processing"/>
    <property type="evidence" value="ECO:0007669"/>
    <property type="project" value="InterPro"/>
</dbReference>
<keyword evidence="5" id="KW-1185">Reference proteome</keyword>
<reference evidence="4" key="1">
    <citation type="submission" date="2020-08" db="EMBL/GenBank/DDBJ databases">
        <title>Whole genome shotgun sequence of Polymorphospora rubra NBRC 101157.</title>
        <authorList>
            <person name="Komaki H."/>
            <person name="Tamura T."/>
        </authorList>
    </citation>
    <scope>NUCLEOTIDE SEQUENCE</scope>
    <source>
        <strain evidence="4">NBRC 101157</strain>
    </source>
</reference>
<dbReference type="AlphaFoldDB" id="A0A810MYI9"/>